<comment type="caution">
    <text evidence="3">The sequence shown here is derived from an EMBL/GenBank/DDBJ whole genome shotgun (WGS) entry which is preliminary data.</text>
</comment>
<dbReference type="SUPFAM" id="SSF53335">
    <property type="entry name" value="S-adenosyl-L-methionine-dependent methyltransferases"/>
    <property type="match status" value="1"/>
</dbReference>
<organism evidence="3 4">
    <name type="scientific">Basidiobolus meristosporus CBS 931.73</name>
    <dbReference type="NCBI Taxonomy" id="1314790"/>
    <lineage>
        <taxon>Eukaryota</taxon>
        <taxon>Fungi</taxon>
        <taxon>Fungi incertae sedis</taxon>
        <taxon>Zoopagomycota</taxon>
        <taxon>Entomophthoromycotina</taxon>
        <taxon>Basidiobolomycetes</taxon>
        <taxon>Basidiobolales</taxon>
        <taxon>Basidiobolaceae</taxon>
        <taxon>Basidiobolus</taxon>
    </lineage>
</organism>
<dbReference type="OrthoDB" id="411785at2759"/>
<dbReference type="CDD" id="cd02440">
    <property type="entry name" value="AdoMet_MTases"/>
    <property type="match status" value="1"/>
</dbReference>
<evidence type="ECO:0000313" key="4">
    <source>
        <dbReference type="Proteomes" id="UP000193498"/>
    </source>
</evidence>
<dbReference type="Pfam" id="PF13649">
    <property type="entry name" value="Methyltransf_25"/>
    <property type="match status" value="1"/>
</dbReference>
<keyword evidence="4" id="KW-1185">Reference proteome</keyword>
<dbReference type="GO" id="GO:0032259">
    <property type="term" value="P:methylation"/>
    <property type="evidence" value="ECO:0007669"/>
    <property type="project" value="UniProtKB-KW"/>
</dbReference>
<evidence type="ECO:0000259" key="2">
    <source>
        <dbReference type="Pfam" id="PF13649"/>
    </source>
</evidence>
<feature type="domain" description="Methyltransferase" evidence="2">
    <location>
        <begin position="48"/>
        <end position="153"/>
    </location>
</feature>
<dbReference type="InterPro" id="IPR029063">
    <property type="entry name" value="SAM-dependent_MTases_sf"/>
</dbReference>
<dbReference type="PANTHER" id="PTHR43861">
    <property type="entry name" value="TRANS-ACONITATE 2-METHYLTRANSFERASE-RELATED"/>
    <property type="match status" value="1"/>
</dbReference>
<dbReference type="Gene3D" id="3.40.50.150">
    <property type="entry name" value="Vaccinia Virus protein VP39"/>
    <property type="match status" value="1"/>
</dbReference>
<sequence length="232" mass="25925">MSTLTHKHWQDVYAKKPVDSLSWTTNRIPAVAQELIGIAKASAPLKRVVDLGGGASPFAAELVRHQTVAERITVVDVSENALAIAKKGLEEQVFSAESPALDWVVADVREFNQNGEYGQYDLVHDRAVYHFLTEKKDRLSYSQMLYQTLRPGGWLLIGTFALPDGPLKCSGLNVERYDADKLKQELNTGYSTSTGNEKRYLELIESRNETHTTPSGAKQKFIYCLFNDKASM</sequence>
<dbReference type="EMBL" id="MCFE01000098">
    <property type="protein sequence ID" value="ORX99386.1"/>
    <property type="molecule type" value="Genomic_DNA"/>
</dbReference>
<keyword evidence="1 3" id="KW-0808">Transferase</keyword>
<protein>
    <submittedName>
        <fullName evidence="3">S-adenosyl-L-methionine-dependent methyltransferase</fullName>
    </submittedName>
</protein>
<dbReference type="Proteomes" id="UP000193498">
    <property type="component" value="Unassembled WGS sequence"/>
</dbReference>
<name>A0A1Y1YNP7_9FUNG</name>
<keyword evidence="3" id="KW-0489">Methyltransferase</keyword>
<dbReference type="InParanoid" id="A0A1Y1YNP7"/>
<accession>A0A1Y1YNP7</accession>
<proteinExistence type="predicted"/>
<gene>
    <name evidence="3" type="ORF">K493DRAFT_313257</name>
</gene>
<dbReference type="GO" id="GO:0008168">
    <property type="term" value="F:methyltransferase activity"/>
    <property type="evidence" value="ECO:0007669"/>
    <property type="project" value="UniProtKB-KW"/>
</dbReference>
<reference evidence="3 4" key="1">
    <citation type="submission" date="2016-07" db="EMBL/GenBank/DDBJ databases">
        <title>Pervasive Adenine N6-methylation of Active Genes in Fungi.</title>
        <authorList>
            <consortium name="DOE Joint Genome Institute"/>
            <person name="Mondo S.J."/>
            <person name="Dannebaum R.O."/>
            <person name="Kuo R.C."/>
            <person name="Labutti K."/>
            <person name="Haridas S."/>
            <person name="Kuo A."/>
            <person name="Salamov A."/>
            <person name="Ahrendt S.R."/>
            <person name="Lipzen A."/>
            <person name="Sullivan W."/>
            <person name="Andreopoulos W.B."/>
            <person name="Clum A."/>
            <person name="Lindquist E."/>
            <person name="Daum C."/>
            <person name="Ramamoorthy G.K."/>
            <person name="Gryganskyi A."/>
            <person name="Culley D."/>
            <person name="Magnuson J.K."/>
            <person name="James T.Y."/>
            <person name="O'Malley M.A."/>
            <person name="Stajich J.E."/>
            <person name="Spatafora J.W."/>
            <person name="Visel A."/>
            <person name="Grigoriev I.V."/>
        </authorList>
    </citation>
    <scope>NUCLEOTIDE SEQUENCE [LARGE SCALE GENOMIC DNA]</scope>
    <source>
        <strain evidence="3 4">CBS 931.73</strain>
    </source>
</reference>
<evidence type="ECO:0000256" key="1">
    <source>
        <dbReference type="ARBA" id="ARBA00022679"/>
    </source>
</evidence>
<evidence type="ECO:0000313" key="3">
    <source>
        <dbReference type="EMBL" id="ORX99386.1"/>
    </source>
</evidence>
<dbReference type="AlphaFoldDB" id="A0A1Y1YNP7"/>
<dbReference type="InterPro" id="IPR041698">
    <property type="entry name" value="Methyltransf_25"/>
</dbReference>